<keyword evidence="3" id="KW-1185">Reference proteome</keyword>
<protein>
    <submittedName>
        <fullName evidence="2">Virulence protein RhuM family protein</fullName>
    </submittedName>
</protein>
<name>A0A1T5BSI6_9BACT</name>
<evidence type="ECO:0000313" key="2">
    <source>
        <dbReference type="EMBL" id="SKB50144.1"/>
    </source>
</evidence>
<dbReference type="AlphaFoldDB" id="A0A1T5BSI6"/>
<organism evidence="2 3">
    <name type="scientific">Alkalitalea saponilacus</name>
    <dbReference type="NCBI Taxonomy" id="889453"/>
    <lineage>
        <taxon>Bacteria</taxon>
        <taxon>Pseudomonadati</taxon>
        <taxon>Bacteroidota</taxon>
        <taxon>Bacteroidia</taxon>
        <taxon>Marinilabiliales</taxon>
        <taxon>Marinilabiliaceae</taxon>
        <taxon>Alkalitalea</taxon>
    </lineage>
</organism>
<dbReference type="PANTHER" id="PTHR35810:SF1">
    <property type="entry name" value="CYTOPLASMIC PROTEIN"/>
    <property type="match status" value="1"/>
</dbReference>
<dbReference type="Proteomes" id="UP000191055">
    <property type="component" value="Unassembled WGS sequence"/>
</dbReference>
<feature type="coiled-coil region" evidence="1">
    <location>
        <begin position="118"/>
        <end position="148"/>
    </location>
</feature>
<accession>A0A1T5BSI6</accession>
<dbReference type="RefSeq" id="WP_198314161.1">
    <property type="nucleotide sequence ID" value="NZ_CP021904.1"/>
</dbReference>
<sequence>MDNKQIKIFKSDDGSTEIEVQVDNDTVWLNQYQISDLFLTDRTSIGRHISNIYKYKELDEHSTSAKIAQVRKEGNRTVNRQISLYNLDVILSVGYRVNSDRGRQFRVWTNKILSEYLLKGYALNERKLKEQNEQLNQLKQSVEILGNVLNHKTLSNDESIGLLKIIADYAYALDILDQYDYQKLEIKNTSGKEIYQLTYDEAITQIRIAKKAHGNSDLFGREKDDSFKSSITTISDI</sequence>
<evidence type="ECO:0000256" key="1">
    <source>
        <dbReference type="SAM" id="Coils"/>
    </source>
</evidence>
<dbReference type="EMBL" id="FUYV01000002">
    <property type="protein sequence ID" value="SKB50144.1"/>
    <property type="molecule type" value="Genomic_DNA"/>
</dbReference>
<dbReference type="PANTHER" id="PTHR35810">
    <property type="entry name" value="CYTOPLASMIC PROTEIN-RELATED"/>
    <property type="match status" value="1"/>
</dbReference>
<dbReference type="STRING" id="889453.SAMN03080601_00607"/>
<reference evidence="3" key="1">
    <citation type="submission" date="2017-02" db="EMBL/GenBank/DDBJ databases">
        <authorList>
            <person name="Varghese N."/>
            <person name="Submissions S."/>
        </authorList>
    </citation>
    <scope>NUCLEOTIDE SEQUENCE [LARGE SCALE GENOMIC DNA]</scope>
    <source>
        <strain evidence="3">DSM 24412</strain>
    </source>
</reference>
<dbReference type="Pfam" id="PF13310">
    <property type="entry name" value="Virulence_RhuM"/>
    <property type="match status" value="1"/>
</dbReference>
<evidence type="ECO:0000313" key="3">
    <source>
        <dbReference type="Proteomes" id="UP000191055"/>
    </source>
</evidence>
<keyword evidence="1" id="KW-0175">Coiled coil</keyword>
<gene>
    <name evidence="2" type="ORF">SAMN03080601_00607</name>
</gene>
<dbReference type="InterPro" id="IPR011204">
    <property type="entry name" value="Virulence_RhuM-like"/>
</dbReference>
<proteinExistence type="predicted"/>